<evidence type="ECO:0000259" key="1">
    <source>
        <dbReference type="Pfam" id="PF09414"/>
    </source>
</evidence>
<accession>A0A3G5A2R0</accession>
<dbReference type="Pfam" id="PF09414">
    <property type="entry name" value="RNA_ligase"/>
    <property type="match status" value="1"/>
</dbReference>
<keyword evidence="2" id="KW-0436">Ligase</keyword>
<dbReference type="InterPro" id="IPR021122">
    <property type="entry name" value="RNA_ligase_dom_REL/Rnl2"/>
</dbReference>
<name>A0A3G5A2R0_9VIRU</name>
<protein>
    <submittedName>
        <fullName evidence="2">RNA ligase</fullName>
    </submittedName>
</protein>
<sequence length="314" mass="36328">MFGGYVKIPESGGKWILSHREKKLISSGNFCVLEKVHGANFCFVYDTEKEKFVYGKRKEIIACDDEFFGYKQMLPETEPKIERIVRIIEKKYKCSKINIYGELFGNGVQTGVYYSDGIHFYAFDVSIFTDSEQYLDYDFCLEVFESVDILHAKPLFVGTYEEAINFELGFETVIPSLLKRGMAPSVNNKAEGIVVKPLKEITVNNGRDRAIVKIKIPEFSESKYDKSMKHVKKDKFDYYEYFLTCEIDNLLTVNRLNNVKSKIGMGSLIVQRQMLVEDIESEFVNNDLWGELSEIERKNILKETVNRVEKFIVG</sequence>
<organism evidence="2">
    <name type="scientific">Harvfovirus sp</name>
    <dbReference type="NCBI Taxonomy" id="2487768"/>
    <lineage>
        <taxon>Viruses</taxon>
        <taxon>Varidnaviria</taxon>
        <taxon>Bamfordvirae</taxon>
        <taxon>Nucleocytoviricota</taxon>
        <taxon>Megaviricetes</taxon>
        <taxon>Imitervirales</taxon>
        <taxon>Mimiviridae</taxon>
        <taxon>Klosneuvirinae</taxon>
    </lineage>
</organism>
<feature type="domain" description="RNA ligase" evidence="1">
    <location>
        <begin position="30"/>
        <end position="215"/>
    </location>
</feature>
<dbReference type="Gene3D" id="3.30.1490.70">
    <property type="match status" value="1"/>
</dbReference>
<dbReference type="SUPFAM" id="SSF56091">
    <property type="entry name" value="DNA ligase/mRNA capping enzyme, catalytic domain"/>
    <property type="match status" value="1"/>
</dbReference>
<evidence type="ECO:0000313" key="2">
    <source>
        <dbReference type="EMBL" id="AYV80481.1"/>
    </source>
</evidence>
<reference evidence="2" key="1">
    <citation type="submission" date="2018-10" db="EMBL/GenBank/DDBJ databases">
        <title>Hidden diversity of soil giant viruses.</title>
        <authorList>
            <person name="Schulz F."/>
            <person name="Alteio L."/>
            <person name="Goudeau D."/>
            <person name="Ryan E.M."/>
            <person name="Malmstrom R.R."/>
            <person name="Blanchard J."/>
            <person name="Woyke T."/>
        </authorList>
    </citation>
    <scope>NUCLEOTIDE SEQUENCE</scope>
    <source>
        <strain evidence="2">HAV1</strain>
    </source>
</reference>
<dbReference type="GO" id="GO:0016874">
    <property type="term" value="F:ligase activity"/>
    <property type="evidence" value="ECO:0007669"/>
    <property type="project" value="UniProtKB-KW"/>
</dbReference>
<dbReference type="Gene3D" id="3.30.470.30">
    <property type="entry name" value="DNA ligase/mRNA capping enzyme"/>
    <property type="match status" value="1"/>
</dbReference>
<dbReference type="EMBL" id="MK072244">
    <property type="protein sequence ID" value="AYV80481.1"/>
    <property type="molecule type" value="Genomic_DNA"/>
</dbReference>
<proteinExistence type="predicted"/>
<gene>
    <name evidence="2" type="ORF">Harvfovirus2_11</name>
</gene>